<dbReference type="InterPro" id="IPR005064">
    <property type="entry name" value="BUG"/>
</dbReference>
<dbReference type="Proteomes" id="UP000051913">
    <property type="component" value="Unassembled WGS sequence"/>
</dbReference>
<dbReference type="CDD" id="cd13578">
    <property type="entry name" value="PBP2_Bug27"/>
    <property type="match status" value="1"/>
</dbReference>
<evidence type="ECO:0000256" key="2">
    <source>
        <dbReference type="SAM" id="SignalP"/>
    </source>
</evidence>
<dbReference type="PIRSF" id="PIRSF017082">
    <property type="entry name" value="YflP"/>
    <property type="match status" value="1"/>
</dbReference>
<dbReference type="InterPro" id="IPR042100">
    <property type="entry name" value="Bug_dom1"/>
</dbReference>
<dbReference type="PANTHER" id="PTHR42928">
    <property type="entry name" value="TRICARBOXYLATE-BINDING PROTEIN"/>
    <property type="match status" value="1"/>
</dbReference>
<evidence type="ECO:0000313" key="4">
    <source>
        <dbReference type="Proteomes" id="UP000051913"/>
    </source>
</evidence>
<evidence type="ECO:0000313" key="3">
    <source>
        <dbReference type="EMBL" id="KRQ98414.1"/>
    </source>
</evidence>
<proteinExistence type="inferred from homology"/>
<dbReference type="STRING" id="1518501.CQ10_00665"/>
<dbReference type="Pfam" id="PF03401">
    <property type="entry name" value="TctC"/>
    <property type="match status" value="1"/>
</dbReference>
<dbReference type="InterPro" id="IPR006311">
    <property type="entry name" value="TAT_signal"/>
</dbReference>
<dbReference type="Gene3D" id="3.40.190.150">
    <property type="entry name" value="Bordetella uptake gene, domain 1"/>
    <property type="match status" value="1"/>
</dbReference>
<gene>
    <name evidence="3" type="ORF">CP49_10385</name>
</gene>
<keyword evidence="4" id="KW-1185">Reference proteome</keyword>
<dbReference type="AlphaFoldDB" id="A0A0R3KY00"/>
<feature type="signal peptide" evidence="2">
    <location>
        <begin position="1"/>
        <end position="28"/>
    </location>
</feature>
<dbReference type="PROSITE" id="PS51318">
    <property type="entry name" value="TAT"/>
    <property type="match status" value="1"/>
</dbReference>
<dbReference type="SUPFAM" id="SSF53850">
    <property type="entry name" value="Periplasmic binding protein-like II"/>
    <property type="match status" value="1"/>
</dbReference>
<comment type="similarity">
    <text evidence="1">Belongs to the UPF0065 (bug) family.</text>
</comment>
<comment type="caution">
    <text evidence="3">The sequence shown here is derived from an EMBL/GenBank/DDBJ whole genome shotgun (WGS) entry which is preliminary data.</text>
</comment>
<evidence type="ECO:0000256" key="1">
    <source>
        <dbReference type="ARBA" id="ARBA00006987"/>
    </source>
</evidence>
<dbReference type="EMBL" id="LLXX01000177">
    <property type="protein sequence ID" value="KRQ98414.1"/>
    <property type="molecule type" value="Genomic_DNA"/>
</dbReference>
<reference evidence="3 4" key="1">
    <citation type="submission" date="2014-03" db="EMBL/GenBank/DDBJ databases">
        <title>Bradyrhizobium valentinum sp. nov., isolated from effective nodules of Lupinus mariae-josephae, a lupine endemic of basic-lime soils in Eastern Spain.</title>
        <authorList>
            <person name="Duran D."/>
            <person name="Rey L."/>
            <person name="Navarro A."/>
            <person name="Busquets A."/>
            <person name="Imperial J."/>
            <person name="Ruiz-Argueso T."/>
        </authorList>
    </citation>
    <scope>NUCLEOTIDE SEQUENCE [LARGE SCALE GENOMIC DNA]</scope>
    <source>
        <strain evidence="3 4">LmjM3</strain>
    </source>
</reference>
<name>A0A0R3KY00_9BRAD</name>
<protein>
    <submittedName>
        <fullName evidence="3">MFS transporter</fullName>
    </submittedName>
</protein>
<feature type="chain" id="PRO_5006442522" evidence="2">
    <location>
        <begin position="29"/>
        <end position="326"/>
    </location>
</feature>
<sequence length="326" mass="34801">MMKYQRRQFLQLVAGAAALPVTSSIASAQAYPSRPVRLVIGYTPGGSADLTSRLMGQWLSEKLGQSFVIENRPGGGTNIATEQVLRATPDGYTLLLVAPANAINATLYDKLPFDFMKEMEPIAGIIRFPNVVVVHPSLPIKSIPELIAYAKINPGKLNMASSGNGSTIHMSGELFKMLTGINMQHVPYRGGAPALTDMLSGVMQVMFDNLPTCAEHVKAGRLRGLAVTSTARSDVLPDLPLVADYLPGYEASAWYGLAAPKGTPPEIVDRLNKAVNEILADPKAKARFAEIGAILLPGSPADFGKLVADETEKWGKVVTFAGAKVD</sequence>
<dbReference type="Gene3D" id="3.40.190.10">
    <property type="entry name" value="Periplasmic binding protein-like II"/>
    <property type="match status" value="1"/>
</dbReference>
<keyword evidence="2" id="KW-0732">Signal</keyword>
<accession>A0A0R3KY00</accession>
<organism evidence="3 4">
    <name type="scientific">Bradyrhizobium valentinum</name>
    <dbReference type="NCBI Taxonomy" id="1518501"/>
    <lineage>
        <taxon>Bacteria</taxon>
        <taxon>Pseudomonadati</taxon>
        <taxon>Pseudomonadota</taxon>
        <taxon>Alphaproteobacteria</taxon>
        <taxon>Hyphomicrobiales</taxon>
        <taxon>Nitrobacteraceae</taxon>
        <taxon>Bradyrhizobium</taxon>
    </lineage>
</organism>
<dbReference type="PANTHER" id="PTHR42928:SF5">
    <property type="entry name" value="BLR1237 PROTEIN"/>
    <property type="match status" value="1"/>
</dbReference>